<dbReference type="Gene3D" id="3.60.40.10">
    <property type="entry name" value="PPM-type phosphatase domain"/>
    <property type="match status" value="1"/>
</dbReference>
<keyword evidence="2" id="KW-0472">Membrane</keyword>
<dbReference type="Pfam" id="PF07228">
    <property type="entry name" value="SpoIIE"/>
    <property type="match status" value="1"/>
</dbReference>
<dbReference type="GO" id="GO:0016791">
    <property type="term" value="F:phosphatase activity"/>
    <property type="evidence" value="ECO:0007669"/>
    <property type="project" value="TreeGrafter"/>
</dbReference>
<protein>
    <submittedName>
        <fullName evidence="4">Protein serine/threonine phosphatase</fullName>
    </submittedName>
</protein>
<evidence type="ECO:0000256" key="2">
    <source>
        <dbReference type="SAM" id="Phobius"/>
    </source>
</evidence>
<dbReference type="AlphaFoldDB" id="F2NUJ1"/>
<dbReference type="InterPro" id="IPR036457">
    <property type="entry name" value="PPM-type-like_dom_sf"/>
</dbReference>
<dbReference type="KEGG" id="tsu:Tresu_0613"/>
<feature type="transmembrane region" description="Helical" evidence="2">
    <location>
        <begin position="7"/>
        <end position="27"/>
    </location>
</feature>
<evidence type="ECO:0000256" key="1">
    <source>
        <dbReference type="ARBA" id="ARBA00022801"/>
    </source>
</evidence>
<dbReference type="RefSeq" id="WP_013700861.1">
    <property type="nucleotide sequence ID" value="NC_015385.1"/>
</dbReference>
<evidence type="ECO:0000313" key="4">
    <source>
        <dbReference type="EMBL" id="AEB13554.1"/>
    </source>
</evidence>
<dbReference type="InterPro" id="IPR052016">
    <property type="entry name" value="Bact_Sigma-Reg"/>
</dbReference>
<keyword evidence="5" id="KW-1185">Reference proteome</keyword>
<sequence length="466" mass="52463">MYKTKRHAVSIATGAVFLVILAFLVSAVSPAVKNARENVIFFAFTTTSVVFSIIYVVVTHLKNGILDIIRNKAFFTKETGILSEFIDKIRFCYSLDDFYEAISSVLELKGDCSVLFIDREKDYVLYNSPDRISCSKSVMDALRLNYPVTWSEGYFFMGDEFGIVTKQSQARGFILSRNKKHLYVFCRYTKLFDSEIYKLLYDEFARFQARALTISNLSEISSLSREWKQLADTQKSFLPLDMPKIDKLSVAAYYRPLVNVSGDYYSVLPISSTKTLLMLGDVSGKGLAAALVMGLVMNTVKILGDKENLPAMIRAVDKAIKGMKLQDKYTVLFIGIVDTEKMTIRYVNASMSDPLIITNSPSGYRIKPLTSNCSLVGIIDIDDVQVDEQRLFRDDVILMASDGVSEVMNDEGVELGDTELYQKTIKKSAAKSPKEFIDDVVNLIMEYNGGKKLRDDVTMMVAKVER</sequence>
<keyword evidence="2" id="KW-1133">Transmembrane helix</keyword>
<dbReference type="STRING" id="869209.Tresu_0613"/>
<dbReference type="SMART" id="SM00331">
    <property type="entry name" value="PP2C_SIG"/>
    <property type="match status" value="1"/>
</dbReference>
<dbReference type="Proteomes" id="UP000006852">
    <property type="component" value="Chromosome"/>
</dbReference>
<reference evidence="4 5" key="1">
    <citation type="journal article" date="2011" name="Stand. Genomic Sci.">
        <title>Complete genome sequence of Treponema succinifaciens type strain (6091).</title>
        <authorList>
            <person name="Han C."/>
            <person name="Gronow S."/>
            <person name="Teshima H."/>
            <person name="Lapidus A."/>
            <person name="Nolan M."/>
            <person name="Lucas S."/>
            <person name="Hammon N."/>
            <person name="Deshpande S."/>
            <person name="Cheng J.F."/>
            <person name="Zeytun A."/>
            <person name="Tapia R."/>
            <person name="Goodwin L."/>
            <person name="Pitluck S."/>
            <person name="Liolios K."/>
            <person name="Pagani I."/>
            <person name="Ivanova N."/>
            <person name="Mavromatis K."/>
            <person name="Mikhailova N."/>
            <person name="Huntemann M."/>
            <person name="Pati A."/>
            <person name="Chen A."/>
            <person name="Palaniappan K."/>
            <person name="Land M."/>
            <person name="Hauser L."/>
            <person name="Brambilla E.M."/>
            <person name="Rohde M."/>
            <person name="Goker M."/>
            <person name="Woyke T."/>
            <person name="Bristow J."/>
            <person name="Eisen J.A."/>
            <person name="Markowitz V."/>
            <person name="Hugenholtz P."/>
            <person name="Kyrpides N.C."/>
            <person name="Klenk H.P."/>
            <person name="Detter J.C."/>
        </authorList>
    </citation>
    <scope>NUCLEOTIDE SEQUENCE [LARGE SCALE GENOMIC DNA]</scope>
    <source>
        <strain evidence="5">ATCC 33096 / DSM 2489 / 6091</strain>
    </source>
</reference>
<feature type="transmembrane region" description="Helical" evidence="2">
    <location>
        <begin position="39"/>
        <end position="58"/>
    </location>
</feature>
<keyword evidence="1" id="KW-0378">Hydrolase</keyword>
<keyword evidence="2" id="KW-0812">Transmembrane</keyword>
<dbReference type="EMBL" id="CP002631">
    <property type="protein sequence ID" value="AEB13554.1"/>
    <property type="molecule type" value="Genomic_DNA"/>
</dbReference>
<reference evidence="5" key="2">
    <citation type="submission" date="2011-04" db="EMBL/GenBank/DDBJ databases">
        <title>The complete genome of chromosome of Treponema succinifaciens DSM 2489.</title>
        <authorList>
            <person name="Lucas S."/>
            <person name="Copeland A."/>
            <person name="Lapidus A."/>
            <person name="Bruce D."/>
            <person name="Goodwin L."/>
            <person name="Pitluck S."/>
            <person name="Peters L."/>
            <person name="Kyrpides N."/>
            <person name="Mavromatis K."/>
            <person name="Ivanova N."/>
            <person name="Ovchinnikova G."/>
            <person name="Teshima H."/>
            <person name="Detter J.C."/>
            <person name="Tapia R."/>
            <person name="Han C."/>
            <person name="Land M."/>
            <person name="Hauser L."/>
            <person name="Markowitz V."/>
            <person name="Cheng J.-F."/>
            <person name="Hugenholtz P."/>
            <person name="Woyke T."/>
            <person name="Wu D."/>
            <person name="Gronow S."/>
            <person name="Wellnitz S."/>
            <person name="Brambilla E."/>
            <person name="Klenk H.-P."/>
            <person name="Eisen J.A."/>
        </authorList>
    </citation>
    <scope>NUCLEOTIDE SEQUENCE [LARGE SCALE GENOMIC DNA]</scope>
    <source>
        <strain evidence="5">ATCC 33096 / DSM 2489 / 6091</strain>
    </source>
</reference>
<gene>
    <name evidence="4" type="ordered locus">Tresu_0613</name>
</gene>
<dbReference type="SUPFAM" id="SSF81606">
    <property type="entry name" value="PP2C-like"/>
    <property type="match status" value="1"/>
</dbReference>
<dbReference type="HOGENOM" id="CLU_564906_0_0_12"/>
<dbReference type="OrthoDB" id="336577at2"/>
<feature type="domain" description="PPM-type phosphatase" evidence="3">
    <location>
        <begin position="245"/>
        <end position="464"/>
    </location>
</feature>
<evidence type="ECO:0000313" key="5">
    <source>
        <dbReference type="Proteomes" id="UP000006852"/>
    </source>
</evidence>
<name>F2NUJ1_TRES6</name>
<proteinExistence type="predicted"/>
<accession>F2NUJ1</accession>
<evidence type="ECO:0000259" key="3">
    <source>
        <dbReference type="SMART" id="SM00331"/>
    </source>
</evidence>
<dbReference type="InterPro" id="IPR001932">
    <property type="entry name" value="PPM-type_phosphatase-like_dom"/>
</dbReference>
<organism evidence="4 5">
    <name type="scientific">Treponema succinifaciens (strain ATCC 33096 / DSM 2489 / 6091)</name>
    <dbReference type="NCBI Taxonomy" id="869209"/>
    <lineage>
        <taxon>Bacteria</taxon>
        <taxon>Pseudomonadati</taxon>
        <taxon>Spirochaetota</taxon>
        <taxon>Spirochaetia</taxon>
        <taxon>Spirochaetales</taxon>
        <taxon>Treponemataceae</taxon>
        <taxon>Treponema</taxon>
    </lineage>
</organism>
<dbReference type="eggNOG" id="COG2208">
    <property type="taxonomic scope" value="Bacteria"/>
</dbReference>
<dbReference type="PANTHER" id="PTHR43156:SF2">
    <property type="entry name" value="STAGE II SPORULATION PROTEIN E"/>
    <property type="match status" value="1"/>
</dbReference>
<dbReference type="GeneID" id="302997815"/>
<dbReference type="PANTHER" id="PTHR43156">
    <property type="entry name" value="STAGE II SPORULATION PROTEIN E-RELATED"/>
    <property type="match status" value="1"/>
</dbReference>